<evidence type="ECO:0000313" key="3">
    <source>
        <dbReference type="Proteomes" id="UP001054902"/>
    </source>
</evidence>
<evidence type="ECO:0000313" key="2">
    <source>
        <dbReference type="EMBL" id="GFH51260.1"/>
    </source>
</evidence>
<accession>A0AAD3H5L4</accession>
<dbReference type="PANTHER" id="PTHR34123">
    <property type="entry name" value="OS04G0578200 PROTEIN"/>
    <property type="match status" value="1"/>
</dbReference>
<comment type="caution">
    <text evidence="2">The sequence shown here is derived from an EMBL/GenBank/DDBJ whole genome shotgun (WGS) entry which is preliminary data.</text>
</comment>
<keyword evidence="1" id="KW-0732">Signal</keyword>
<feature type="chain" id="PRO_5042237350" description="SnoaL-like domain-containing protein" evidence="1">
    <location>
        <begin position="19"/>
        <end position="192"/>
    </location>
</feature>
<evidence type="ECO:0008006" key="4">
    <source>
        <dbReference type="Google" id="ProtNLM"/>
    </source>
</evidence>
<dbReference type="EMBL" id="BLLK01000045">
    <property type="protein sequence ID" value="GFH51260.1"/>
    <property type="molecule type" value="Genomic_DNA"/>
</dbReference>
<reference evidence="2 3" key="1">
    <citation type="journal article" date="2021" name="Sci. Rep.">
        <title>The genome of the diatom Chaetoceros tenuissimus carries an ancient integrated fragment of an extant virus.</title>
        <authorList>
            <person name="Hongo Y."/>
            <person name="Kimura K."/>
            <person name="Takaki Y."/>
            <person name="Yoshida Y."/>
            <person name="Baba S."/>
            <person name="Kobayashi G."/>
            <person name="Nagasaki K."/>
            <person name="Hano T."/>
            <person name="Tomaru Y."/>
        </authorList>
    </citation>
    <scope>NUCLEOTIDE SEQUENCE [LARGE SCALE GENOMIC DNA]</scope>
    <source>
        <strain evidence="2 3">NIES-3715</strain>
    </source>
</reference>
<proteinExistence type="predicted"/>
<dbReference type="Proteomes" id="UP001054902">
    <property type="component" value="Unassembled WGS sequence"/>
</dbReference>
<gene>
    <name evidence="2" type="ORF">CTEN210_07736</name>
</gene>
<sequence>MLFSRIIFLSTLLTVVVSYTPSGSTSSSSRSQFLKSAFASTAAIAFAPDVTLANDKQLNLSPSDIAAIVKKDLVENAFLTNGKLTRSIYDEKATFTDEIDTYGLDQWIKGTSKLFVGPPGSRVSLVGPVEASDKEIVFRFEEDLMFNIPFKPVVNLSGKVVLERDLGTGLITSYREFWDQDVKTVLKSAKFK</sequence>
<dbReference type="PANTHER" id="PTHR34123:SF1">
    <property type="entry name" value="OS04G0578200 PROTEIN"/>
    <property type="match status" value="1"/>
</dbReference>
<keyword evidence="3" id="KW-1185">Reference proteome</keyword>
<evidence type="ECO:0000256" key="1">
    <source>
        <dbReference type="SAM" id="SignalP"/>
    </source>
</evidence>
<name>A0AAD3H5L4_9STRA</name>
<dbReference type="AlphaFoldDB" id="A0AAD3H5L4"/>
<protein>
    <recommendedName>
        <fullName evidence="4">SnoaL-like domain-containing protein</fullName>
    </recommendedName>
</protein>
<feature type="signal peptide" evidence="1">
    <location>
        <begin position="1"/>
        <end position="18"/>
    </location>
</feature>
<organism evidence="2 3">
    <name type="scientific">Chaetoceros tenuissimus</name>
    <dbReference type="NCBI Taxonomy" id="426638"/>
    <lineage>
        <taxon>Eukaryota</taxon>
        <taxon>Sar</taxon>
        <taxon>Stramenopiles</taxon>
        <taxon>Ochrophyta</taxon>
        <taxon>Bacillariophyta</taxon>
        <taxon>Coscinodiscophyceae</taxon>
        <taxon>Chaetocerotophycidae</taxon>
        <taxon>Chaetocerotales</taxon>
        <taxon>Chaetocerotaceae</taxon>
        <taxon>Chaetoceros</taxon>
    </lineage>
</organism>